<evidence type="ECO:0000259" key="2">
    <source>
        <dbReference type="PROSITE" id="PS50853"/>
    </source>
</evidence>
<keyword evidence="1" id="KW-0812">Transmembrane</keyword>
<sequence>MLFIIFDFRFQLDLVIRHKDVEMNWFKTVQQILIFCAIVVSLVVLVVSQKCQKSQYLHRAPNGFSILENDDCSITVEWCRDNSTDIQEYEFLHRRQGTVDWAVSTISIDNVVEQINGRLMYKLKNLLPETNYEMKICSVSNHNKSQYTESKTPQTQKNDYIRALLNQSSYTTDFLISPSFNQSLYTTVYSDLFYKSDLRLPEEFIKLVFTTDYIRALSNQSSYTPDYLILHSFNKFSYTTGCLRSPLLNQSSYTTDYLRSPLLKQSAYTDYLRSPLLNQSTFTTD</sequence>
<dbReference type="InterPro" id="IPR013783">
    <property type="entry name" value="Ig-like_fold"/>
</dbReference>
<evidence type="ECO:0000313" key="3">
    <source>
        <dbReference type="EMBL" id="CAC5392229.1"/>
    </source>
</evidence>
<dbReference type="PROSITE" id="PS50853">
    <property type="entry name" value="FN3"/>
    <property type="match status" value="1"/>
</dbReference>
<dbReference type="Pfam" id="PF00041">
    <property type="entry name" value="fn3"/>
    <property type="match status" value="1"/>
</dbReference>
<gene>
    <name evidence="3" type="ORF">MCOR_27177</name>
</gene>
<dbReference type="Proteomes" id="UP000507470">
    <property type="component" value="Unassembled WGS sequence"/>
</dbReference>
<accession>A0A6J8CAW0</accession>
<dbReference type="SUPFAM" id="SSF49265">
    <property type="entry name" value="Fibronectin type III"/>
    <property type="match status" value="1"/>
</dbReference>
<dbReference type="Gene3D" id="2.60.40.10">
    <property type="entry name" value="Immunoglobulins"/>
    <property type="match status" value="1"/>
</dbReference>
<feature type="transmembrane region" description="Helical" evidence="1">
    <location>
        <begin position="29"/>
        <end position="47"/>
    </location>
</feature>
<dbReference type="CDD" id="cd00063">
    <property type="entry name" value="FN3"/>
    <property type="match status" value="1"/>
</dbReference>
<evidence type="ECO:0000313" key="4">
    <source>
        <dbReference type="Proteomes" id="UP000507470"/>
    </source>
</evidence>
<evidence type="ECO:0000256" key="1">
    <source>
        <dbReference type="SAM" id="Phobius"/>
    </source>
</evidence>
<name>A0A6J8CAW0_MYTCO</name>
<feature type="domain" description="Fibronectin type-III" evidence="2">
    <location>
        <begin position="60"/>
        <end position="158"/>
    </location>
</feature>
<protein>
    <recommendedName>
        <fullName evidence="2">Fibronectin type-III domain-containing protein</fullName>
    </recommendedName>
</protein>
<keyword evidence="1" id="KW-0472">Membrane</keyword>
<dbReference type="InterPro" id="IPR003961">
    <property type="entry name" value="FN3_dom"/>
</dbReference>
<proteinExistence type="predicted"/>
<dbReference type="AlphaFoldDB" id="A0A6J8CAW0"/>
<keyword evidence="1" id="KW-1133">Transmembrane helix</keyword>
<dbReference type="InterPro" id="IPR036116">
    <property type="entry name" value="FN3_sf"/>
</dbReference>
<dbReference type="EMBL" id="CACVKT020004931">
    <property type="protein sequence ID" value="CAC5392229.1"/>
    <property type="molecule type" value="Genomic_DNA"/>
</dbReference>
<organism evidence="3 4">
    <name type="scientific">Mytilus coruscus</name>
    <name type="common">Sea mussel</name>
    <dbReference type="NCBI Taxonomy" id="42192"/>
    <lineage>
        <taxon>Eukaryota</taxon>
        <taxon>Metazoa</taxon>
        <taxon>Spiralia</taxon>
        <taxon>Lophotrochozoa</taxon>
        <taxon>Mollusca</taxon>
        <taxon>Bivalvia</taxon>
        <taxon>Autobranchia</taxon>
        <taxon>Pteriomorphia</taxon>
        <taxon>Mytilida</taxon>
        <taxon>Mytiloidea</taxon>
        <taxon>Mytilidae</taxon>
        <taxon>Mytilinae</taxon>
        <taxon>Mytilus</taxon>
    </lineage>
</organism>
<reference evidence="3 4" key="1">
    <citation type="submission" date="2020-06" db="EMBL/GenBank/DDBJ databases">
        <authorList>
            <person name="Li R."/>
            <person name="Bekaert M."/>
        </authorList>
    </citation>
    <scope>NUCLEOTIDE SEQUENCE [LARGE SCALE GENOMIC DNA]</scope>
    <source>
        <strain evidence="4">wild</strain>
    </source>
</reference>
<keyword evidence="4" id="KW-1185">Reference proteome</keyword>